<evidence type="ECO:0000313" key="4">
    <source>
        <dbReference type="Proteomes" id="UP000199600"/>
    </source>
</evidence>
<sequence>MAVAKSVRGNDTTSNAYNTGNVTGKLAEDLAARFLEKRGLTVLVRNFRCRGGEIDLVCRDGKALVFVEVRLRRNADYGGAGASITAAKQRRIILAAKHYLVLHAKTECDCRFDCVLLAENTENNIEWIRDAFAAD</sequence>
<evidence type="ECO:0000256" key="2">
    <source>
        <dbReference type="HAMAP-Rule" id="MF_00048"/>
    </source>
</evidence>
<dbReference type="AlphaFoldDB" id="A0A1A8XM61"/>
<dbReference type="Gene3D" id="3.40.1350.10">
    <property type="match status" value="1"/>
</dbReference>
<dbReference type="PANTHER" id="PTHR34039">
    <property type="entry name" value="UPF0102 PROTEIN YRAN"/>
    <property type="match status" value="1"/>
</dbReference>
<dbReference type="GO" id="GO:0003676">
    <property type="term" value="F:nucleic acid binding"/>
    <property type="evidence" value="ECO:0007669"/>
    <property type="project" value="InterPro"/>
</dbReference>
<dbReference type="SUPFAM" id="SSF52980">
    <property type="entry name" value="Restriction endonuclease-like"/>
    <property type="match status" value="1"/>
</dbReference>
<dbReference type="NCBIfam" id="NF009150">
    <property type="entry name" value="PRK12497.1-3"/>
    <property type="match status" value="1"/>
</dbReference>
<dbReference type="PANTHER" id="PTHR34039:SF1">
    <property type="entry name" value="UPF0102 PROTEIN YRAN"/>
    <property type="match status" value="1"/>
</dbReference>
<dbReference type="HAMAP" id="MF_00048">
    <property type="entry name" value="UPF0102"/>
    <property type="match status" value="1"/>
</dbReference>
<dbReference type="RefSeq" id="WP_186410444.1">
    <property type="nucleotide sequence ID" value="NZ_FLQY01000094.1"/>
</dbReference>
<dbReference type="CDD" id="cd20736">
    <property type="entry name" value="PoNe_Nuclease"/>
    <property type="match status" value="1"/>
</dbReference>
<organism evidence="3 4">
    <name type="scientific">Candidatus Propionivibrio aalborgensis</name>
    <dbReference type="NCBI Taxonomy" id="1860101"/>
    <lineage>
        <taxon>Bacteria</taxon>
        <taxon>Pseudomonadati</taxon>
        <taxon>Pseudomonadota</taxon>
        <taxon>Betaproteobacteria</taxon>
        <taxon>Rhodocyclales</taxon>
        <taxon>Rhodocyclaceae</taxon>
        <taxon>Propionivibrio</taxon>
    </lineage>
</organism>
<dbReference type="InterPro" id="IPR011335">
    <property type="entry name" value="Restrct_endonuc-II-like"/>
</dbReference>
<reference evidence="3 4" key="1">
    <citation type="submission" date="2016-06" db="EMBL/GenBank/DDBJ databases">
        <authorList>
            <person name="Kjaerup R.B."/>
            <person name="Dalgaard T.S."/>
            <person name="Juul-Madsen H.R."/>
        </authorList>
    </citation>
    <scope>NUCLEOTIDE SEQUENCE [LARGE SCALE GENOMIC DNA]</scope>
    <source>
        <strain evidence="3">2</strain>
    </source>
</reference>
<dbReference type="EMBL" id="FLQY01000094">
    <property type="protein sequence ID" value="SBT06259.1"/>
    <property type="molecule type" value="Genomic_DNA"/>
</dbReference>
<proteinExistence type="inferred from homology"/>
<evidence type="ECO:0000256" key="1">
    <source>
        <dbReference type="ARBA" id="ARBA00006738"/>
    </source>
</evidence>
<protein>
    <recommendedName>
        <fullName evidence="2">UPF0102 protein PROAA_1830006</fullName>
    </recommendedName>
</protein>
<evidence type="ECO:0000313" key="3">
    <source>
        <dbReference type="EMBL" id="SBT06259.1"/>
    </source>
</evidence>
<dbReference type="InterPro" id="IPR003509">
    <property type="entry name" value="UPF0102_YraN-like"/>
</dbReference>
<dbReference type="NCBIfam" id="TIGR00252">
    <property type="entry name" value="YraN family protein"/>
    <property type="match status" value="1"/>
</dbReference>
<name>A0A1A8XM61_9RHOO</name>
<keyword evidence="4" id="KW-1185">Reference proteome</keyword>
<accession>A0A1A8XM61</accession>
<dbReference type="Pfam" id="PF02021">
    <property type="entry name" value="UPF0102"/>
    <property type="match status" value="1"/>
</dbReference>
<dbReference type="InterPro" id="IPR011856">
    <property type="entry name" value="tRNA_endonuc-like_dom_sf"/>
</dbReference>
<comment type="similarity">
    <text evidence="1 2">Belongs to the UPF0102 family.</text>
</comment>
<dbReference type="Proteomes" id="UP000199600">
    <property type="component" value="Unassembled WGS sequence"/>
</dbReference>
<gene>
    <name evidence="3" type="primary">yraN</name>
    <name evidence="3" type="ORF">PROAA_1830006</name>
</gene>